<dbReference type="InterPro" id="IPR000515">
    <property type="entry name" value="MetI-like"/>
</dbReference>
<evidence type="ECO:0000256" key="5">
    <source>
        <dbReference type="ARBA" id="ARBA00022989"/>
    </source>
</evidence>
<dbReference type="Gene3D" id="1.10.3720.10">
    <property type="entry name" value="MetI-like"/>
    <property type="match status" value="1"/>
</dbReference>
<evidence type="ECO:0000313" key="9">
    <source>
        <dbReference type="EMBL" id="AKG38393.1"/>
    </source>
</evidence>
<evidence type="ECO:0000256" key="2">
    <source>
        <dbReference type="ARBA" id="ARBA00022448"/>
    </source>
</evidence>
<evidence type="ECO:0000256" key="6">
    <source>
        <dbReference type="ARBA" id="ARBA00023136"/>
    </source>
</evidence>
<evidence type="ECO:0000313" key="10">
    <source>
        <dbReference type="Proteomes" id="UP000067434"/>
    </source>
</evidence>
<reference evidence="9 10" key="1">
    <citation type="journal article" date="2015" name="Stand. Genomic Sci.">
        <title>Complete genome sequence of and proposal of Thermofilum uzonense sp. nov. a novel hyperthermophilic crenarchaeon and emended description of the genus Thermofilum.</title>
        <authorList>
            <person name="Toshchakov S.V."/>
            <person name="Korzhenkov A.A."/>
            <person name="Samarov N.I."/>
            <person name="Mazunin I.O."/>
            <person name="Mozhey O.I."/>
            <person name="Shmyr I.S."/>
            <person name="Derbikova K.S."/>
            <person name="Taranov E.A."/>
            <person name="Dominova I.N."/>
            <person name="Bonch-Osmolovskaya E.A."/>
            <person name="Patrushev M.V."/>
            <person name="Podosokorskaya O.A."/>
            <person name="Kublanov I.V."/>
        </authorList>
    </citation>
    <scope>NUCLEOTIDE SEQUENCE [LARGE SCALE GENOMIC DNA]</scope>
    <source>
        <strain evidence="9 10">1807-2</strain>
    </source>
</reference>
<feature type="transmembrane region" description="Helical" evidence="7">
    <location>
        <begin position="229"/>
        <end position="250"/>
    </location>
</feature>
<dbReference type="GO" id="GO:0055085">
    <property type="term" value="P:transmembrane transport"/>
    <property type="evidence" value="ECO:0007669"/>
    <property type="project" value="InterPro"/>
</dbReference>
<feature type="domain" description="ABC transmembrane type-1" evidence="8">
    <location>
        <begin position="56"/>
        <end position="250"/>
    </location>
</feature>
<feature type="transmembrane region" description="Helical" evidence="7">
    <location>
        <begin position="133"/>
        <end position="153"/>
    </location>
</feature>
<dbReference type="Pfam" id="PF00528">
    <property type="entry name" value="BPD_transp_1"/>
    <property type="match status" value="1"/>
</dbReference>
<keyword evidence="10" id="KW-1185">Reference proteome</keyword>
<dbReference type="Proteomes" id="UP000067434">
    <property type="component" value="Chromosome"/>
</dbReference>
<feature type="transmembrane region" description="Helical" evidence="7">
    <location>
        <begin position="88"/>
        <end position="113"/>
    </location>
</feature>
<dbReference type="PANTHER" id="PTHR32243:SF18">
    <property type="entry name" value="INNER MEMBRANE ABC TRANSPORTER PERMEASE PROTEIN YCJP"/>
    <property type="match status" value="1"/>
</dbReference>
<protein>
    <recommendedName>
        <fullName evidence="8">ABC transmembrane type-1 domain-containing protein</fullName>
    </recommendedName>
</protein>
<evidence type="ECO:0000259" key="8">
    <source>
        <dbReference type="PROSITE" id="PS50928"/>
    </source>
</evidence>
<keyword evidence="6 7" id="KW-0472">Membrane</keyword>
<evidence type="ECO:0000256" key="7">
    <source>
        <dbReference type="RuleBase" id="RU363032"/>
    </source>
</evidence>
<dbReference type="GO" id="GO:0005886">
    <property type="term" value="C:plasma membrane"/>
    <property type="evidence" value="ECO:0007669"/>
    <property type="project" value="UniProtKB-SubCell"/>
</dbReference>
<evidence type="ECO:0000256" key="1">
    <source>
        <dbReference type="ARBA" id="ARBA00004651"/>
    </source>
</evidence>
<dbReference type="CDD" id="cd06261">
    <property type="entry name" value="TM_PBP2"/>
    <property type="match status" value="1"/>
</dbReference>
<dbReference type="AlphaFoldDB" id="A0A0F7FGP1"/>
<dbReference type="PANTHER" id="PTHR32243">
    <property type="entry name" value="MALTOSE TRANSPORT SYSTEM PERMEASE-RELATED"/>
    <property type="match status" value="1"/>
</dbReference>
<keyword evidence="5 7" id="KW-1133">Transmembrane helix</keyword>
<dbReference type="EMBL" id="CP009961">
    <property type="protein sequence ID" value="AKG38393.1"/>
    <property type="molecule type" value="Genomic_DNA"/>
</dbReference>
<gene>
    <name evidence="9" type="ORF">MA03_02690</name>
</gene>
<dbReference type="PATRIC" id="fig|1550241.5.peg.552"/>
<dbReference type="InterPro" id="IPR050901">
    <property type="entry name" value="BP-dep_ABC_trans_perm"/>
</dbReference>
<dbReference type="KEGG" id="thf:MA03_02690"/>
<name>A0A0F7FGP1_9CREN</name>
<evidence type="ECO:0000256" key="3">
    <source>
        <dbReference type="ARBA" id="ARBA00022475"/>
    </source>
</evidence>
<proteinExistence type="inferred from homology"/>
<sequence>MNDLILVVLLLSVIVPLGALVLISFLPPGEYTIPPQHPTLSNYAYVIEKLGFQQNMFNTFVFITLAVIISLVLAIPTSYAIARLPIRYEVWAATVALVILAKSVPPGSLLVPIYDWLWRLKLTNTPLGVALSYQVYTLPYTIWLLTSFFLDLPREIEVAARLDGAGSFDRLRHIILPVSIPGIISVVIMNYLNLWNEYMYSSVMVSSSRLQTAAVVLGQMVTSEYVVEWGIMAAANILSIIPALLFVTFVQKNISKAITGGIKG</sequence>
<keyword evidence="3" id="KW-1003">Cell membrane</keyword>
<evidence type="ECO:0000256" key="4">
    <source>
        <dbReference type="ARBA" id="ARBA00022692"/>
    </source>
</evidence>
<dbReference type="InterPro" id="IPR035906">
    <property type="entry name" value="MetI-like_sf"/>
</dbReference>
<feature type="transmembrane region" description="Helical" evidence="7">
    <location>
        <begin position="174"/>
        <end position="192"/>
    </location>
</feature>
<keyword evidence="4 7" id="KW-0812">Transmembrane</keyword>
<dbReference type="PROSITE" id="PS50928">
    <property type="entry name" value="ABC_TM1"/>
    <property type="match status" value="1"/>
</dbReference>
<feature type="transmembrane region" description="Helical" evidence="7">
    <location>
        <begin position="56"/>
        <end position="76"/>
    </location>
</feature>
<dbReference type="HOGENOM" id="CLU_016047_1_2_2"/>
<dbReference type="STRING" id="1550241.MA03_02690"/>
<keyword evidence="2 7" id="KW-0813">Transport</keyword>
<organism evidence="9 10">
    <name type="scientific">Infirmifilum uzonense</name>
    <dbReference type="NCBI Taxonomy" id="1550241"/>
    <lineage>
        <taxon>Archaea</taxon>
        <taxon>Thermoproteota</taxon>
        <taxon>Thermoprotei</taxon>
        <taxon>Thermofilales</taxon>
        <taxon>Thermofilaceae</taxon>
        <taxon>Infirmifilum</taxon>
    </lineage>
</organism>
<comment type="subcellular location">
    <subcellularLocation>
        <location evidence="1 7">Cell membrane</location>
        <topology evidence="1 7">Multi-pass membrane protein</topology>
    </subcellularLocation>
</comment>
<dbReference type="SUPFAM" id="SSF161098">
    <property type="entry name" value="MetI-like"/>
    <property type="match status" value="1"/>
</dbReference>
<comment type="similarity">
    <text evidence="7">Belongs to the binding-protein-dependent transport system permease family.</text>
</comment>
<accession>A0A0F7FGP1</accession>